<accession>A0A7J0EP68</accession>
<dbReference type="PANTHER" id="PTHR31635:SF196">
    <property type="entry name" value="REVERSE TRANSCRIPTASE DOMAIN-CONTAINING PROTEIN-RELATED"/>
    <property type="match status" value="1"/>
</dbReference>
<dbReference type="CDD" id="cd01650">
    <property type="entry name" value="RT_nLTR_like"/>
    <property type="match status" value="1"/>
</dbReference>
<feature type="domain" description="Reverse transcriptase" evidence="2">
    <location>
        <begin position="347"/>
        <end position="599"/>
    </location>
</feature>
<dbReference type="Proteomes" id="UP000585474">
    <property type="component" value="Unassembled WGS sequence"/>
</dbReference>
<dbReference type="SUPFAM" id="SSF56672">
    <property type="entry name" value="DNA/RNA polymerases"/>
    <property type="match status" value="1"/>
</dbReference>
<dbReference type="InterPro" id="IPR043502">
    <property type="entry name" value="DNA/RNA_pol_sf"/>
</dbReference>
<keyword evidence="4" id="KW-1185">Reference proteome</keyword>
<feature type="compositionally biased region" description="Basic and acidic residues" evidence="1">
    <location>
        <begin position="787"/>
        <end position="801"/>
    </location>
</feature>
<feature type="compositionally biased region" description="Polar residues" evidence="1">
    <location>
        <begin position="1018"/>
        <end position="1031"/>
    </location>
</feature>
<dbReference type="SUPFAM" id="SSF56219">
    <property type="entry name" value="DNase I-like"/>
    <property type="match status" value="1"/>
</dbReference>
<dbReference type="InterPro" id="IPR036691">
    <property type="entry name" value="Endo/exonu/phosph_ase_sf"/>
</dbReference>
<dbReference type="PANTHER" id="PTHR31635">
    <property type="entry name" value="REVERSE TRANSCRIPTASE DOMAIN-CONTAINING PROTEIN-RELATED"/>
    <property type="match status" value="1"/>
</dbReference>
<reference evidence="3 4" key="1">
    <citation type="submission" date="2019-07" db="EMBL/GenBank/DDBJ databases">
        <title>De Novo Assembly of kiwifruit Actinidia rufa.</title>
        <authorList>
            <person name="Sugita-Konishi S."/>
            <person name="Sato K."/>
            <person name="Mori E."/>
            <person name="Abe Y."/>
            <person name="Kisaki G."/>
            <person name="Hamano K."/>
            <person name="Suezawa K."/>
            <person name="Otani M."/>
            <person name="Fukuda T."/>
            <person name="Manabe T."/>
            <person name="Gomi K."/>
            <person name="Tabuchi M."/>
            <person name="Akimitsu K."/>
            <person name="Kataoka I."/>
        </authorList>
    </citation>
    <scope>NUCLEOTIDE SEQUENCE [LARGE SCALE GENOMIC DNA]</scope>
    <source>
        <strain evidence="4">cv. Fuchu</strain>
    </source>
</reference>
<proteinExistence type="predicted"/>
<dbReference type="PROSITE" id="PS50878">
    <property type="entry name" value="RT_POL"/>
    <property type="match status" value="1"/>
</dbReference>
<organism evidence="3 4">
    <name type="scientific">Actinidia rufa</name>
    <dbReference type="NCBI Taxonomy" id="165716"/>
    <lineage>
        <taxon>Eukaryota</taxon>
        <taxon>Viridiplantae</taxon>
        <taxon>Streptophyta</taxon>
        <taxon>Embryophyta</taxon>
        <taxon>Tracheophyta</taxon>
        <taxon>Spermatophyta</taxon>
        <taxon>Magnoliopsida</taxon>
        <taxon>eudicotyledons</taxon>
        <taxon>Gunneridae</taxon>
        <taxon>Pentapetalae</taxon>
        <taxon>asterids</taxon>
        <taxon>Ericales</taxon>
        <taxon>Actinidiaceae</taxon>
        <taxon>Actinidia</taxon>
    </lineage>
</organism>
<evidence type="ECO:0000259" key="2">
    <source>
        <dbReference type="PROSITE" id="PS50878"/>
    </source>
</evidence>
<sequence>MLLGDFNNVLSNDEKANGLPVTSYETRDFRNCCYDTGISDMRSSEVFLTWSNNSVWSKLDRAMVNKKWVHEGFTAQASFDFPEKYSDHSPCTVTLFEVNERGVSPFKFFNMWANHDKFLEIVSNSWGMQLRGTAMYKLCRKLKAAKDPLRDLNKKHFSHIAARTEAAEEDLIQAQQQLHDSPRDYNLQIKVPELRAKVLKLTKAELSFCTQLAKAKFLKNADKGTKFFHDLIKSNRSKNHIASILLEDGSRTTSSNQVNEDFVQYYKGLLGSKENCSSLNKEIVLKGKLLGAEQADSLLREVTDEEIKSALFDIGEKKAPGPDGYTSCFYKKAWDVIGRDFMEAVKEFFSSGHILKQINHSVLALIPKTKDANRVEDFRPIACCNVLYNVISKIIASRLAPTLSSIVDPAQSAFIQNRSMIDNIFLLQELLKQYGRKRASPRCILNVDLRKAFDSIDWVFLQELLSDLHFPPKFVGWGLRQGDPLSPYLFVICLEYLSRGLGQLKDNADFNFHPKCGGLTITHLAFADDLVLFSKGDPKSVSMLMENLNHFGDCSGLKVSFSKSSLFAAGINSSDMEAIKDITTFSQGSFSFRYLGILVADSRLTISQYSLLLIKSQIILVPGQGQISLGVKAKIVQLCKNFLWSGNCNSHKRPLVAWEEVTLPKSEGDWASEISKPGIRLSSQKPCGTFRRRRIPSGDEIIAAEDNVEGAIQRINQWTSNGEFQSKKAYDYFRPRRAKLAWPKMLRCRWWWIRCRRWWTRERGGVIHGGGGFGAGDGGFGVGGGGRRRELREHREREKRGKPVRAHSKVVMGPKDRHPTFSGQRLNAWISPSREVTYSISVRLLRLDFGDLWLVANMTWKCLHVVNSLPQNSRRSFAQGSDMGNYMDPSVTGSPPQCSVMSSHAPKYACQEPVHNAHDLSSANPTLPCASPTPTMKMWPMSQRSVANLPTVASSNTLSEQQKELIISFFVVELETRFGLRLKSWLGITRRDAYHKSSGKMDNQIGQRHWDTSKDQENQSCQHSLPSLGSQKSKDFLRQSQEFGGNYQMYTNSSV</sequence>
<feature type="region of interest" description="Disordered" evidence="1">
    <location>
        <begin position="1010"/>
        <end position="1033"/>
    </location>
</feature>
<evidence type="ECO:0000256" key="1">
    <source>
        <dbReference type="SAM" id="MobiDB-lite"/>
    </source>
</evidence>
<evidence type="ECO:0000313" key="4">
    <source>
        <dbReference type="Proteomes" id="UP000585474"/>
    </source>
</evidence>
<dbReference type="OrthoDB" id="1938625at2759"/>
<dbReference type="Gene3D" id="3.60.10.10">
    <property type="entry name" value="Endonuclease/exonuclease/phosphatase"/>
    <property type="match status" value="1"/>
</dbReference>
<feature type="region of interest" description="Disordered" evidence="1">
    <location>
        <begin position="784"/>
        <end position="806"/>
    </location>
</feature>
<evidence type="ECO:0000313" key="3">
    <source>
        <dbReference type="EMBL" id="GFY87986.1"/>
    </source>
</evidence>
<name>A0A7J0EP68_9ERIC</name>
<dbReference type="Pfam" id="PF00078">
    <property type="entry name" value="RVT_1"/>
    <property type="match status" value="1"/>
</dbReference>
<gene>
    <name evidence="3" type="ORF">Acr_05g0016250</name>
</gene>
<dbReference type="EMBL" id="BJWL01000005">
    <property type="protein sequence ID" value="GFY87986.1"/>
    <property type="molecule type" value="Genomic_DNA"/>
</dbReference>
<dbReference type="InterPro" id="IPR000477">
    <property type="entry name" value="RT_dom"/>
</dbReference>
<comment type="caution">
    <text evidence="3">The sequence shown here is derived from an EMBL/GenBank/DDBJ whole genome shotgun (WGS) entry which is preliminary data.</text>
</comment>
<dbReference type="AlphaFoldDB" id="A0A7J0EP68"/>
<protein>
    <recommendedName>
        <fullName evidence="2">Reverse transcriptase domain-containing protein</fullName>
    </recommendedName>
</protein>